<keyword evidence="2" id="KW-1185">Reference proteome</keyword>
<protein>
    <submittedName>
        <fullName evidence="1">Uncharacterized protein</fullName>
    </submittedName>
</protein>
<evidence type="ECO:0000313" key="2">
    <source>
        <dbReference type="Proteomes" id="UP000575985"/>
    </source>
</evidence>
<dbReference type="RefSeq" id="WP_179770960.1">
    <property type="nucleotide sequence ID" value="NZ_JACCFO010000002.1"/>
</dbReference>
<proteinExistence type="predicted"/>
<gene>
    <name evidence="1" type="ORF">HNR12_005653</name>
</gene>
<sequence length="160" mass="16824">MSSIAEMSRERLVALLYGPIETADDLAVLTQIAEEAGLYADMLIPATGEPGHDPRTGVVNPRAVYEVEEGLEEELGEVEPEADALWDPAPRAGEDLEATVTRRQAAADIAQEWTAEADLAADLLELALERPGRAASLAALLRGRGLLAAPAAGAELAEVA</sequence>
<name>A0A853BTZ1_9ACTN</name>
<dbReference type="AlphaFoldDB" id="A0A853BTZ1"/>
<dbReference type="Proteomes" id="UP000575985">
    <property type="component" value="Unassembled WGS sequence"/>
</dbReference>
<evidence type="ECO:0000313" key="1">
    <source>
        <dbReference type="EMBL" id="NYI99299.1"/>
    </source>
</evidence>
<dbReference type="EMBL" id="JACCFO010000002">
    <property type="protein sequence ID" value="NYI99299.1"/>
    <property type="molecule type" value="Genomic_DNA"/>
</dbReference>
<organism evidence="1 2">
    <name type="scientific">Streptomonospora nanhaiensis</name>
    <dbReference type="NCBI Taxonomy" id="1323731"/>
    <lineage>
        <taxon>Bacteria</taxon>
        <taxon>Bacillati</taxon>
        <taxon>Actinomycetota</taxon>
        <taxon>Actinomycetes</taxon>
        <taxon>Streptosporangiales</taxon>
        <taxon>Nocardiopsidaceae</taxon>
        <taxon>Streptomonospora</taxon>
    </lineage>
</organism>
<reference evidence="1 2" key="1">
    <citation type="submission" date="2020-07" db="EMBL/GenBank/DDBJ databases">
        <title>Sequencing the genomes of 1000 actinobacteria strains.</title>
        <authorList>
            <person name="Klenk H.-P."/>
        </authorList>
    </citation>
    <scope>NUCLEOTIDE SEQUENCE [LARGE SCALE GENOMIC DNA]</scope>
    <source>
        <strain evidence="1 2">DSM 45927</strain>
    </source>
</reference>
<comment type="caution">
    <text evidence="1">The sequence shown here is derived from an EMBL/GenBank/DDBJ whole genome shotgun (WGS) entry which is preliminary data.</text>
</comment>
<accession>A0A853BTZ1</accession>